<organism evidence="2 3">
    <name type="scientific">Vibrio ishigakensis</name>
    <dbReference type="NCBI Taxonomy" id="1481914"/>
    <lineage>
        <taxon>Bacteria</taxon>
        <taxon>Pseudomonadati</taxon>
        <taxon>Pseudomonadota</taxon>
        <taxon>Gammaproteobacteria</taxon>
        <taxon>Vibrionales</taxon>
        <taxon>Vibrionaceae</taxon>
        <taxon>Vibrio</taxon>
    </lineage>
</organism>
<dbReference type="Gene3D" id="3.40.50.1000">
    <property type="entry name" value="HAD superfamily/HAD-like"/>
    <property type="match status" value="1"/>
</dbReference>
<dbReference type="GO" id="GO:0050308">
    <property type="term" value="F:sugar-phosphatase activity"/>
    <property type="evidence" value="ECO:0007669"/>
    <property type="project" value="TreeGrafter"/>
</dbReference>
<reference evidence="2 3" key="1">
    <citation type="submission" date="2015-01" db="EMBL/GenBank/DDBJ databases">
        <title>Vibrio sp. C5 JCM 19232 whole genome shotgun sequence.</title>
        <authorList>
            <person name="Sawabe T."/>
            <person name="Meirelles P."/>
            <person name="Feng G."/>
            <person name="Sayaka M."/>
            <person name="Hattori M."/>
            <person name="Ohkuma M."/>
        </authorList>
    </citation>
    <scope>NUCLEOTIDE SEQUENCE [LARGE SCALE GENOMIC DNA]</scope>
    <source>
        <strain evidence="2 3">JCM19232</strain>
    </source>
</reference>
<dbReference type="InterPro" id="IPR023214">
    <property type="entry name" value="HAD_sf"/>
</dbReference>
<proteinExistence type="inferred from homology"/>
<evidence type="ECO:0000313" key="2">
    <source>
        <dbReference type="EMBL" id="GAM60151.1"/>
    </source>
</evidence>
<dbReference type="Pfam" id="PF13419">
    <property type="entry name" value="HAD_2"/>
    <property type="match status" value="1"/>
</dbReference>
<dbReference type="EMBL" id="BBSA01000001">
    <property type="protein sequence ID" value="GAM60151.1"/>
    <property type="molecule type" value="Genomic_DNA"/>
</dbReference>
<accession>A0A0B8P1Q1</accession>
<dbReference type="NCBIfam" id="TIGR02009">
    <property type="entry name" value="PGMB-YQAB-SF"/>
    <property type="match status" value="1"/>
</dbReference>
<evidence type="ECO:0000313" key="3">
    <source>
        <dbReference type="Proteomes" id="UP000031670"/>
    </source>
</evidence>
<gene>
    <name evidence="2" type="ORF">JCM19232_484</name>
</gene>
<dbReference type="InterPro" id="IPR006439">
    <property type="entry name" value="HAD-SF_hydro_IA"/>
</dbReference>
<dbReference type="Proteomes" id="UP000031670">
    <property type="component" value="Unassembled WGS sequence"/>
</dbReference>
<protein>
    <submittedName>
        <fullName evidence="2">Putative phosphatase yqaB</fullName>
    </submittedName>
</protein>
<dbReference type="SUPFAM" id="SSF56784">
    <property type="entry name" value="HAD-like"/>
    <property type="match status" value="1"/>
</dbReference>
<dbReference type="AlphaFoldDB" id="A0A0B8P1Q1"/>
<dbReference type="InterPro" id="IPR023198">
    <property type="entry name" value="PGP-like_dom2"/>
</dbReference>
<dbReference type="PANTHER" id="PTHR43481:SF4">
    <property type="entry name" value="GLYCEROL-1-PHOSPHATE PHOSPHOHYDROLASE 1-RELATED"/>
    <property type="match status" value="1"/>
</dbReference>
<dbReference type="InterPro" id="IPR051806">
    <property type="entry name" value="HAD-like_SPP"/>
</dbReference>
<sequence length="205" mass="23104">MEPKLEQYQAIIFDMDGTLIDTMPTHVSAWEQTAEEFGFDFDASWLHSLGGMPSPKIVLEINRRFNLELDPMQVSDFKMSRFAEAEEKGDLIEITHKVLLDNMEQKKVAIGTGSQRMNAEPLLESKGVIDHFDAVVTATEVENHKPFPDTFLLAAEQMNIQPKDCVVFEDTLLGLQAAHAAGMDCYLVTEKGFEFRPVLESAYTE</sequence>
<name>A0A0B8P1Q1_9VIBR</name>
<dbReference type="InterPro" id="IPR041492">
    <property type="entry name" value="HAD_2"/>
</dbReference>
<evidence type="ECO:0000256" key="1">
    <source>
        <dbReference type="ARBA" id="ARBA00006171"/>
    </source>
</evidence>
<comment type="similarity">
    <text evidence="1">Belongs to the HAD-like hydrolase superfamily. CbbY/CbbZ/Gph/YieH family.</text>
</comment>
<dbReference type="Gene3D" id="1.10.150.240">
    <property type="entry name" value="Putative phosphatase, domain 2"/>
    <property type="match status" value="1"/>
</dbReference>
<comment type="caution">
    <text evidence="2">The sequence shown here is derived from an EMBL/GenBank/DDBJ whole genome shotgun (WGS) entry which is preliminary data.</text>
</comment>
<dbReference type="RefSeq" id="WP_261836231.1">
    <property type="nucleotide sequence ID" value="NZ_AP024882.1"/>
</dbReference>
<dbReference type="SFLD" id="SFLDG01135">
    <property type="entry name" value="C1.5.6:_HAD__Beta-PGM__Phospha"/>
    <property type="match status" value="1"/>
</dbReference>
<dbReference type="InterPro" id="IPR010976">
    <property type="entry name" value="B-phosphoglucomutase_hydrolase"/>
</dbReference>
<reference evidence="2 3" key="2">
    <citation type="submission" date="2015-01" db="EMBL/GenBank/DDBJ databases">
        <authorList>
            <consortium name="NBRP consortium"/>
            <person name="Sawabe T."/>
            <person name="Meirelles P."/>
            <person name="Feng G."/>
            <person name="Sayaka M."/>
            <person name="Hattori M."/>
            <person name="Ohkuma M."/>
        </authorList>
    </citation>
    <scope>NUCLEOTIDE SEQUENCE [LARGE SCALE GENOMIC DNA]</scope>
    <source>
        <strain evidence="2 3">JCM19232</strain>
    </source>
</reference>
<dbReference type="PANTHER" id="PTHR43481">
    <property type="entry name" value="FRUCTOSE-1-PHOSPHATE PHOSPHATASE"/>
    <property type="match status" value="1"/>
</dbReference>
<dbReference type="SFLD" id="SFLDG01129">
    <property type="entry name" value="C1.5:_HAD__Beta-PGM__Phosphata"/>
    <property type="match status" value="1"/>
</dbReference>
<dbReference type="NCBIfam" id="TIGR01509">
    <property type="entry name" value="HAD-SF-IA-v3"/>
    <property type="match status" value="1"/>
</dbReference>
<dbReference type="CDD" id="cd07505">
    <property type="entry name" value="HAD_BPGM-like"/>
    <property type="match status" value="1"/>
</dbReference>
<dbReference type="InterPro" id="IPR036412">
    <property type="entry name" value="HAD-like_sf"/>
</dbReference>
<dbReference type="PRINTS" id="PR00413">
    <property type="entry name" value="HADHALOGNASE"/>
</dbReference>
<dbReference type="SFLD" id="SFLDS00003">
    <property type="entry name" value="Haloacid_Dehalogenase"/>
    <property type="match status" value="1"/>
</dbReference>